<evidence type="ECO:0000256" key="1">
    <source>
        <dbReference type="SAM" id="MobiDB-lite"/>
    </source>
</evidence>
<sequence length="82" mass="9162">MKFTVKVGLLVSYRSLRAPSANDEDQQKLKESSSRSRLISRSPSASQVDLRASESPTETDDRKHKNKTSLARSEKLGVERAD</sequence>
<accession>A0A9D4HDE8</accession>
<reference evidence="2" key="1">
    <citation type="journal article" date="2019" name="bioRxiv">
        <title>The Genome of the Zebra Mussel, Dreissena polymorpha: A Resource for Invasive Species Research.</title>
        <authorList>
            <person name="McCartney M.A."/>
            <person name="Auch B."/>
            <person name="Kono T."/>
            <person name="Mallez S."/>
            <person name="Zhang Y."/>
            <person name="Obille A."/>
            <person name="Becker A."/>
            <person name="Abrahante J.E."/>
            <person name="Garbe J."/>
            <person name="Badalamenti J.P."/>
            <person name="Herman A."/>
            <person name="Mangelson H."/>
            <person name="Liachko I."/>
            <person name="Sullivan S."/>
            <person name="Sone E.D."/>
            <person name="Koren S."/>
            <person name="Silverstein K.A.T."/>
            <person name="Beckman K.B."/>
            <person name="Gohl D.M."/>
        </authorList>
    </citation>
    <scope>NUCLEOTIDE SEQUENCE</scope>
    <source>
        <strain evidence="2">Duluth1</strain>
        <tissue evidence="2">Whole animal</tissue>
    </source>
</reference>
<name>A0A9D4HDE8_DREPO</name>
<organism evidence="2 3">
    <name type="scientific">Dreissena polymorpha</name>
    <name type="common">Zebra mussel</name>
    <name type="synonym">Mytilus polymorpha</name>
    <dbReference type="NCBI Taxonomy" id="45954"/>
    <lineage>
        <taxon>Eukaryota</taxon>
        <taxon>Metazoa</taxon>
        <taxon>Spiralia</taxon>
        <taxon>Lophotrochozoa</taxon>
        <taxon>Mollusca</taxon>
        <taxon>Bivalvia</taxon>
        <taxon>Autobranchia</taxon>
        <taxon>Heteroconchia</taxon>
        <taxon>Euheterodonta</taxon>
        <taxon>Imparidentia</taxon>
        <taxon>Neoheterodontei</taxon>
        <taxon>Myida</taxon>
        <taxon>Dreissenoidea</taxon>
        <taxon>Dreissenidae</taxon>
        <taxon>Dreissena</taxon>
    </lineage>
</organism>
<dbReference type="EMBL" id="JAIWYP010000013">
    <property type="protein sequence ID" value="KAH3715562.1"/>
    <property type="molecule type" value="Genomic_DNA"/>
</dbReference>
<comment type="caution">
    <text evidence="2">The sequence shown here is derived from an EMBL/GenBank/DDBJ whole genome shotgun (WGS) entry which is preliminary data.</text>
</comment>
<dbReference type="AlphaFoldDB" id="A0A9D4HDE8"/>
<dbReference type="Proteomes" id="UP000828390">
    <property type="component" value="Unassembled WGS sequence"/>
</dbReference>
<feature type="compositionally biased region" description="Low complexity" evidence="1">
    <location>
        <begin position="35"/>
        <end position="46"/>
    </location>
</feature>
<proteinExistence type="predicted"/>
<keyword evidence="3" id="KW-1185">Reference proteome</keyword>
<feature type="compositionally biased region" description="Basic and acidic residues" evidence="1">
    <location>
        <begin position="72"/>
        <end position="82"/>
    </location>
</feature>
<protein>
    <submittedName>
        <fullName evidence="2">Uncharacterized protein</fullName>
    </submittedName>
</protein>
<evidence type="ECO:0000313" key="3">
    <source>
        <dbReference type="Proteomes" id="UP000828390"/>
    </source>
</evidence>
<feature type="compositionally biased region" description="Basic and acidic residues" evidence="1">
    <location>
        <begin position="25"/>
        <end position="34"/>
    </location>
</feature>
<evidence type="ECO:0000313" key="2">
    <source>
        <dbReference type="EMBL" id="KAH3715562.1"/>
    </source>
</evidence>
<feature type="region of interest" description="Disordered" evidence="1">
    <location>
        <begin position="16"/>
        <end position="82"/>
    </location>
</feature>
<gene>
    <name evidence="2" type="ORF">DPMN_058273</name>
</gene>
<reference evidence="2" key="2">
    <citation type="submission" date="2020-11" db="EMBL/GenBank/DDBJ databases">
        <authorList>
            <person name="McCartney M.A."/>
            <person name="Auch B."/>
            <person name="Kono T."/>
            <person name="Mallez S."/>
            <person name="Becker A."/>
            <person name="Gohl D.M."/>
            <person name="Silverstein K.A.T."/>
            <person name="Koren S."/>
            <person name="Bechman K.B."/>
            <person name="Herman A."/>
            <person name="Abrahante J.E."/>
            <person name="Garbe J."/>
        </authorList>
    </citation>
    <scope>NUCLEOTIDE SEQUENCE</scope>
    <source>
        <strain evidence="2">Duluth1</strain>
        <tissue evidence="2">Whole animal</tissue>
    </source>
</reference>